<dbReference type="FunFam" id="3.40.50.300:FF:000134">
    <property type="entry name" value="Iron-enterobactin ABC transporter ATP-binding protein"/>
    <property type="match status" value="1"/>
</dbReference>
<comment type="function">
    <text evidence="5">Required for corrinoid utilization. Probably part of the ABC transporter complex BtuCDF involved in cobalamin (vitamin B12) import. Probably responsible for energy coupling to the transport system.</text>
</comment>
<dbReference type="GeneID" id="24824035"/>
<dbReference type="HOGENOM" id="CLU_000604_1_11_2"/>
<dbReference type="SUPFAM" id="SSF52540">
    <property type="entry name" value="P-loop containing nucleoside triphosphate hydrolases"/>
    <property type="match status" value="1"/>
</dbReference>
<dbReference type="InterPro" id="IPR003439">
    <property type="entry name" value="ABC_transporter-like_ATP-bd"/>
</dbReference>
<proteinExistence type="predicted"/>
<dbReference type="InterPro" id="IPR003593">
    <property type="entry name" value="AAA+_ATPase"/>
</dbReference>
<dbReference type="SMART" id="SM00382">
    <property type="entry name" value="AAA"/>
    <property type="match status" value="1"/>
</dbReference>
<evidence type="ECO:0000256" key="3">
    <source>
        <dbReference type="ARBA" id="ARBA00022840"/>
    </source>
</evidence>
<dbReference type="GO" id="GO:0015420">
    <property type="term" value="F:ABC-type vitamin B12 transporter activity"/>
    <property type="evidence" value="ECO:0007669"/>
    <property type="project" value="UniProtKB-EC"/>
</dbReference>
<comment type="catalytic activity">
    <reaction evidence="4">
        <text>an R-cob(III)alamin(out) + ATP + H2O = an R-cob(III)alamin(in) + ADP + phosphate + H(+)</text>
        <dbReference type="Rhea" id="RHEA:17873"/>
        <dbReference type="ChEBI" id="CHEBI:15377"/>
        <dbReference type="ChEBI" id="CHEBI:15378"/>
        <dbReference type="ChEBI" id="CHEBI:30616"/>
        <dbReference type="ChEBI" id="CHEBI:43474"/>
        <dbReference type="ChEBI" id="CHEBI:140785"/>
        <dbReference type="ChEBI" id="CHEBI:456216"/>
        <dbReference type="EC" id="7.6.2.8"/>
    </reaction>
</comment>
<keyword evidence="1" id="KW-0813">Transport</keyword>
<dbReference type="GO" id="GO:0016887">
    <property type="term" value="F:ATP hydrolysis activity"/>
    <property type="evidence" value="ECO:0007669"/>
    <property type="project" value="InterPro"/>
</dbReference>
<name>A0A0E3QNS0_METBA</name>
<dbReference type="RefSeq" id="WP_011307233.1">
    <property type="nucleotide sequence ID" value="NZ_CP009526.1"/>
</dbReference>
<dbReference type="Pfam" id="PF00005">
    <property type="entry name" value="ABC_tran"/>
    <property type="match status" value="1"/>
</dbReference>
<evidence type="ECO:0000313" key="11">
    <source>
        <dbReference type="Proteomes" id="UP000033038"/>
    </source>
</evidence>
<evidence type="ECO:0000256" key="6">
    <source>
        <dbReference type="ARBA" id="ARBA00066387"/>
    </source>
</evidence>
<dbReference type="InterPro" id="IPR017871">
    <property type="entry name" value="ABC_transporter-like_CS"/>
</dbReference>
<evidence type="ECO:0000313" key="10">
    <source>
        <dbReference type="EMBL" id="AKB51737.1"/>
    </source>
</evidence>
<evidence type="ECO:0000256" key="4">
    <source>
        <dbReference type="ARBA" id="ARBA00050590"/>
    </source>
</evidence>
<dbReference type="EC" id="7.6.2.8" evidence="6"/>
<feature type="domain" description="ABC transporter" evidence="9">
    <location>
        <begin position="5"/>
        <end position="241"/>
    </location>
</feature>
<evidence type="ECO:0000256" key="8">
    <source>
        <dbReference type="ARBA" id="ARBA00077139"/>
    </source>
</evidence>
<evidence type="ECO:0000256" key="2">
    <source>
        <dbReference type="ARBA" id="ARBA00022741"/>
    </source>
</evidence>
<dbReference type="PROSITE" id="PS00211">
    <property type="entry name" value="ABC_TRANSPORTER_1"/>
    <property type="match status" value="1"/>
</dbReference>
<evidence type="ECO:0000256" key="5">
    <source>
        <dbReference type="ARBA" id="ARBA00058960"/>
    </source>
</evidence>
<dbReference type="Proteomes" id="UP000033038">
    <property type="component" value="Chromosome"/>
</dbReference>
<dbReference type="PROSITE" id="PS50893">
    <property type="entry name" value="ABC_TRANSPORTER_2"/>
    <property type="match status" value="1"/>
</dbReference>
<protein>
    <recommendedName>
        <fullName evidence="7">Cobalamin import ATP-binding protein BtuD</fullName>
        <ecNumber evidence="6">7.6.2.8</ecNumber>
    </recommendedName>
    <alternativeName>
        <fullName evidence="8">Vitamin B12-transporting ATPase</fullName>
    </alternativeName>
</protein>
<dbReference type="EMBL" id="CP009526">
    <property type="protein sequence ID" value="AKB51737.1"/>
    <property type="molecule type" value="Genomic_DNA"/>
</dbReference>
<dbReference type="GO" id="GO:0005524">
    <property type="term" value="F:ATP binding"/>
    <property type="evidence" value="ECO:0007669"/>
    <property type="project" value="UniProtKB-KW"/>
</dbReference>
<evidence type="ECO:0000259" key="9">
    <source>
        <dbReference type="PROSITE" id="PS50893"/>
    </source>
</evidence>
<dbReference type="PATRIC" id="fig|1434109.4.peg.3214"/>
<keyword evidence="3 10" id="KW-0067">ATP-binding</keyword>
<dbReference type="InterPro" id="IPR027417">
    <property type="entry name" value="P-loop_NTPase"/>
</dbReference>
<evidence type="ECO:0000256" key="1">
    <source>
        <dbReference type="ARBA" id="ARBA00022448"/>
    </source>
</evidence>
<dbReference type="InterPro" id="IPR050153">
    <property type="entry name" value="Metal_Ion_Import_ABC"/>
</dbReference>
<keyword evidence="2" id="KW-0547">Nucleotide-binding</keyword>
<evidence type="ECO:0000256" key="7">
    <source>
        <dbReference type="ARBA" id="ARBA00073649"/>
    </source>
</evidence>
<gene>
    <name evidence="10" type="ORF">MSBRW_2484</name>
</gene>
<reference evidence="10 11" key="1">
    <citation type="submission" date="2014-07" db="EMBL/GenBank/DDBJ databases">
        <title>Methanogenic archaea and the global carbon cycle.</title>
        <authorList>
            <person name="Henriksen J.R."/>
            <person name="Luke J."/>
            <person name="Reinhart S."/>
            <person name="Benedict M.N."/>
            <person name="Youngblut N.D."/>
            <person name="Metcalf M.E."/>
            <person name="Whitaker R.J."/>
            <person name="Metcalf W.W."/>
        </authorList>
    </citation>
    <scope>NUCLEOTIDE SEQUENCE [LARGE SCALE GENOMIC DNA]</scope>
    <source>
        <strain evidence="10 11">Wiesmoor</strain>
    </source>
</reference>
<dbReference type="PANTHER" id="PTHR42734:SF19">
    <property type="entry name" value="IRON COMPOUNDS ABC TRANSPORTER, ATP-BINDING PROTEIN"/>
    <property type="match status" value="1"/>
</dbReference>
<accession>A0A0E3QNS0</accession>
<dbReference type="KEGG" id="mbw:MSBRW_2484"/>
<dbReference type="AlphaFoldDB" id="A0A0E3QNS0"/>
<dbReference type="PANTHER" id="PTHR42734">
    <property type="entry name" value="METAL TRANSPORT SYSTEM ATP-BINDING PROTEIN TM_0124-RELATED"/>
    <property type="match status" value="1"/>
</dbReference>
<organism evidence="10 11">
    <name type="scientific">Methanosarcina barkeri str. Wiesmoor</name>
    <dbReference type="NCBI Taxonomy" id="1434109"/>
    <lineage>
        <taxon>Archaea</taxon>
        <taxon>Methanobacteriati</taxon>
        <taxon>Methanobacteriota</taxon>
        <taxon>Stenosarchaea group</taxon>
        <taxon>Methanomicrobia</taxon>
        <taxon>Methanosarcinales</taxon>
        <taxon>Methanosarcinaceae</taxon>
        <taxon>Methanosarcina</taxon>
    </lineage>
</organism>
<dbReference type="Gene3D" id="3.40.50.300">
    <property type="entry name" value="P-loop containing nucleotide triphosphate hydrolases"/>
    <property type="match status" value="1"/>
</dbReference>
<dbReference type="CDD" id="cd03214">
    <property type="entry name" value="ABC_Iron-Siderophores_B12_Hemin"/>
    <property type="match status" value="1"/>
</dbReference>
<sequence length="269" mass="29878">MSNIMDIRNAEFSYNGKKNVFKNVNLSVEKGDVLCILGPNGTGKSTLIKCMNSLLKLKGGEILLKNKSIYSMKETELAKIIGYIPQSNSSIFAFSVLDIVLMGRTPHLSLTSVPGTKDYKIAEEALERLGILHLKNKTYTEISGGERQLVLMARAIAQQPEILLLDEPTSHLDFGNQIRTLKVIKELSKTGLSVVMTSHFPDHAFLSCNKVAIMNQGTIMETGKPEIVVTEHNMKQAYGVDVKIIDVDEHRRACIPMQIQESHMNIGCF</sequence>